<evidence type="ECO:0000313" key="8">
    <source>
        <dbReference type="Proteomes" id="UP000234891"/>
    </source>
</evidence>
<evidence type="ECO:0000256" key="5">
    <source>
        <dbReference type="ARBA" id="ARBA00023204"/>
    </source>
</evidence>
<dbReference type="Gene3D" id="3.40.960.10">
    <property type="entry name" value="VSR Endonuclease"/>
    <property type="match status" value="1"/>
</dbReference>
<dbReference type="InterPro" id="IPR004603">
    <property type="entry name" value="DNA_mismatch_endonuc_vsr"/>
</dbReference>
<dbReference type="InterPro" id="IPR011335">
    <property type="entry name" value="Restrct_endonuc-II-like"/>
</dbReference>
<dbReference type="PIRSF" id="PIRSF018267">
    <property type="entry name" value="VSR_endonuc"/>
    <property type="match status" value="1"/>
</dbReference>
<dbReference type="Proteomes" id="UP000234891">
    <property type="component" value="Unassembled WGS sequence"/>
</dbReference>
<dbReference type="Pfam" id="PF03852">
    <property type="entry name" value="Vsr"/>
    <property type="match status" value="1"/>
</dbReference>
<keyword evidence="1 6" id="KW-0540">Nuclease</keyword>
<evidence type="ECO:0000256" key="1">
    <source>
        <dbReference type="ARBA" id="ARBA00022722"/>
    </source>
</evidence>
<evidence type="ECO:0000256" key="3">
    <source>
        <dbReference type="ARBA" id="ARBA00022763"/>
    </source>
</evidence>
<dbReference type="RefSeq" id="WP_101871540.1">
    <property type="nucleotide sequence ID" value="NZ_NIHS01000047.1"/>
</dbReference>
<dbReference type="GO" id="GO:0016787">
    <property type="term" value="F:hydrolase activity"/>
    <property type="evidence" value="ECO:0007669"/>
    <property type="project" value="UniProtKB-KW"/>
</dbReference>
<comment type="similarity">
    <text evidence="6">Belongs to the vsr family.</text>
</comment>
<keyword evidence="2 6" id="KW-0255">Endonuclease</keyword>
<organism evidence="7 8">
    <name type="scientific">Mediterraneibacter gnavus</name>
    <name type="common">Ruminococcus gnavus</name>
    <dbReference type="NCBI Taxonomy" id="33038"/>
    <lineage>
        <taxon>Bacteria</taxon>
        <taxon>Bacillati</taxon>
        <taxon>Bacillota</taxon>
        <taxon>Clostridia</taxon>
        <taxon>Lachnospirales</taxon>
        <taxon>Lachnospiraceae</taxon>
        <taxon>Mediterraneibacter</taxon>
    </lineage>
</organism>
<dbReference type="GO" id="GO:0004519">
    <property type="term" value="F:endonuclease activity"/>
    <property type="evidence" value="ECO:0007669"/>
    <property type="project" value="UniProtKB-KW"/>
</dbReference>
<dbReference type="AlphaFoldDB" id="A0A2N5P1Q1"/>
<gene>
    <name evidence="7" type="ORF">CDL26_15595</name>
</gene>
<comment type="caution">
    <text evidence="7">The sequence shown here is derived from an EMBL/GenBank/DDBJ whole genome shotgun (WGS) entry which is preliminary data.</text>
</comment>
<evidence type="ECO:0000256" key="6">
    <source>
        <dbReference type="PIRNR" id="PIRNR018267"/>
    </source>
</evidence>
<evidence type="ECO:0000256" key="4">
    <source>
        <dbReference type="ARBA" id="ARBA00022801"/>
    </source>
</evidence>
<evidence type="ECO:0000256" key="2">
    <source>
        <dbReference type="ARBA" id="ARBA00022759"/>
    </source>
</evidence>
<dbReference type="NCBIfam" id="TIGR00632">
    <property type="entry name" value="vsr"/>
    <property type="match status" value="1"/>
</dbReference>
<keyword evidence="3 6" id="KW-0227">DNA damage</keyword>
<protein>
    <recommendedName>
        <fullName evidence="6">Very short patch repair endonuclease</fullName>
        <ecNumber evidence="6">3.1.-.-</ecNumber>
    </recommendedName>
</protein>
<dbReference type="CDD" id="cd00221">
    <property type="entry name" value="Vsr"/>
    <property type="match status" value="1"/>
</dbReference>
<name>A0A2N5P1Q1_MEDGN</name>
<dbReference type="EMBL" id="NIHS01000047">
    <property type="protein sequence ID" value="PLT69079.1"/>
    <property type="molecule type" value="Genomic_DNA"/>
</dbReference>
<evidence type="ECO:0000313" key="7">
    <source>
        <dbReference type="EMBL" id="PLT69079.1"/>
    </source>
</evidence>
<reference evidence="7 8" key="1">
    <citation type="journal article" date="2017" name="Genome Med.">
        <title>A novel Ruminococcus gnavus clade enriched in inflammatory bowel disease patients.</title>
        <authorList>
            <person name="Hall A.B."/>
            <person name="Yassour M."/>
            <person name="Sauk J."/>
            <person name="Garner A."/>
            <person name="Jiang X."/>
            <person name="Arthur T."/>
            <person name="Lagoudas G.K."/>
            <person name="Vatanen T."/>
            <person name="Fornelos N."/>
            <person name="Wilson R."/>
            <person name="Bertha M."/>
            <person name="Cohen M."/>
            <person name="Garber J."/>
            <person name="Khalili H."/>
            <person name="Gevers D."/>
            <person name="Ananthakrishnan A.N."/>
            <person name="Kugathasan S."/>
            <person name="Lander E.S."/>
            <person name="Blainey P."/>
            <person name="Vlamakis H."/>
            <person name="Xavier R.J."/>
            <person name="Huttenhower C."/>
        </authorList>
    </citation>
    <scope>NUCLEOTIDE SEQUENCE [LARGE SCALE GENOMIC DNA]</scope>
    <source>
        <strain evidence="7 8">RJX1124</strain>
    </source>
</reference>
<sequence>MDIKSPEERSKNMAAIHSKNTKPEIYLRKLLFARGYRYGVNSKSVPGHPDIYMKKYNTAIFVHGCFWHRHEGCKYAYMPQSRVEFWLKKFEANVKRDELVRKELTSKKIKVLIVWECTIKRMKKDKKTEEEVISLIEKFLLSSEFELEI</sequence>
<keyword evidence="5 6" id="KW-0234">DNA repair</keyword>
<accession>A0A2N5P1Q1</accession>
<dbReference type="EC" id="3.1.-.-" evidence="6"/>
<dbReference type="SUPFAM" id="SSF52980">
    <property type="entry name" value="Restriction endonuclease-like"/>
    <property type="match status" value="1"/>
</dbReference>
<comment type="function">
    <text evidence="6">May nick specific sequences that contain T:G mispairs resulting from m5C-deamination.</text>
</comment>
<dbReference type="GO" id="GO:0006298">
    <property type="term" value="P:mismatch repair"/>
    <property type="evidence" value="ECO:0007669"/>
    <property type="project" value="UniProtKB-UniRule"/>
</dbReference>
<proteinExistence type="inferred from homology"/>
<keyword evidence="4 6" id="KW-0378">Hydrolase</keyword>